<proteinExistence type="predicted"/>
<dbReference type="InterPro" id="IPR027417">
    <property type="entry name" value="P-loop_NTPase"/>
</dbReference>
<feature type="domain" description="SRP54-type proteins GTP-binding" evidence="4">
    <location>
        <begin position="434"/>
        <end position="524"/>
    </location>
</feature>
<accession>A0A2Z6PGT1</accession>
<dbReference type="AlphaFoldDB" id="A0A2Z6PGT1"/>
<evidence type="ECO:0000256" key="3">
    <source>
        <dbReference type="SAM" id="MobiDB-lite"/>
    </source>
</evidence>
<sequence>MTAATAGDGEATVTTNMVREEKEADRENKMKSETGCIFESSPSPKLLDVSSPVKYCWERIPPQPKPPDPPNLLKPPNTDSELPESTNTGLCTTISLTLQPPDTGLLPSTAPSRRGPPPEPPDTSFPRFWTTNISTTEEDSTLDESRDVHIVEGGKDLEKLRVKWVIYVWDISLNLMGQMHKSVPFILHSNSGVHVSPSGQHTSSLLSYMSPNGHNLASDLYHVNTIAIHVFPLIGGLVISFILVGQIQLSLNGEVTRGHSTCVLGVMIQNSIGEYDVLRATPVLACYKQSTAFYDVLRATPVLACYKQSIVFRWMEGKLFYLSYGLESLLTMVKDVKVLDVLKMSTYAIAKWPYKDVNVLNMLQMLTCTIAKWIRHSLFPPLQGNYQLQYEQGVDEYSGKKKCASIFISNHYVGTLKDIHYTKELSKYVSMRVGNSSNLIKIGCWLKQHNNPVILSTCDAIQMLAIKQLGTHENKFQRYVLKKGYVKDLDVVTRGALQQTLHNVLDVALVDKHGYNWVSTNICEKAHNSNYGQQEQRKGHSINTISFAYNHLINEGWSQWLYHAS</sequence>
<protein>
    <recommendedName>
        <fullName evidence="4">SRP54-type proteins GTP-binding domain-containing protein</fullName>
    </recommendedName>
</protein>
<feature type="region of interest" description="Disordered" evidence="3">
    <location>
        <begin position="1"/>
        <end position="129"/>
    </location>
</feature>
<feature type="compositionally biased region" description="Pro residues" evidence="3">
    <location>
        <begin position="114"/>
        <end position="123"/>
    </location>
</feature>
<reference evidence="6" key="1">
    <citation type="journal article" date="2017" name="Front. Plant Sci.">
        <title>Climate Clever Clovers: New Paradigm to Reduce the Environmental Footprint of Ruminants by Breeding Low Methanogenic Forages Utilizing Haplotype Variation.</title>
        <authorList>
            <person name="Kaur P."/>
            <person name="Appels R."/>
            <person name="Bayer P.E."/>
            <person name="Keeble-Gagnere G."/>
            <person name="Wang J."/>
            <person name="Hirakawa H."/>
            <person name="Shirasawa K."/>
            <person name="Vercoe P."/>
            <person name="Stefanova K."/>
            <person name="Durmic Z."/>
            <person name="Nichols P."/>
            <person name="Revell C."/>
            <person name="Isobe S.N."/>
            <person name="Edwards D."/>
            <person name="Erskine W."/>
        </authorList>
    </citation>
    <scope>NUCLEOTIDE SEQUENCE [LARGE SCALE GENOMIC DNA]</scope>
    <source>
        <strain evidence="6">cv. Daliak</strain>
    </source>
</reference>
<evidence type="ECO:0000313" key="6">
    <source>
        <dbReference type="Proteomes" id="UP000242715"/>
    </source>
</evidence>
<dbReference type="GO" id="GO:0005525">
    <property type="term" value="F:GTP binding"/>
    <property type="evidence" value="ECO:0007669"/>
    <property type="project" value="UniProtKB-KW"/>
</dbReference>
<feature type="compositionally biased region" description="Pro residues" evidence="3">
    <location>
        <begin position="61"/>
        <end position="73"/>
    </location>
</feature>
<dbReference type="Proteomes" id="UP000242715">
    <property type="component" value="Unassembled WGS sequence"/>
</dbReference>
<keyword evidence="2" id="KW-0342">GTP-binding</keyword>
<evidence type="ECO:0000256" key="1">
    <source>
        <dbReference type="ARBA" id="ARBA00022741"/>
    </source>
</evidence>
<gene>
    <name evidence="5" type="ORF">TSUD_204390</name>
</gene>
<feature type="compositionally biased region" description="Polar residues" evidence="3">
    <location>
        <begin position="78"/>
        <end position="100"/>
    </location>
</feature>
<feature type="compositionally biased region" description="Basic and acidic residues" evidence="3">
    <location>
        <begin position="18"/>
        <end position="32"/>
    </location>
</feature>
<keyword evidence="1" id="KW-0547">Nucleotide-binding</keyword>
<dbReference type="Gene3D" id="3.40.50.300">
    <property type="entry name" value="P-loop containing nucleotide triphosphate hydrolases"/>
    <property type="match status" value="1"/>
</dbReference>
<dbReference type="Pfam" id="PF00448">
    <property type="entry name" value="SRP54"/>
    <property type="match status" value="1"/>
</dbReference>
<name>A0A2Z6PGT1_TRISU</name>
<keyword evidence="6" id="KW-1185">Reference proteome</keyword>
<organism evidence="5 6">
    <name type="scientific">Trifolium subterraneum</name>
    <name type="common">Subterranean clover</name>
    <dbReference type="NCBI Taxonomy" id="3900"/>
    <lineage>
        <taxon>Eukaryota</taxon>
        <taxon>Viridiplantae</taxon>
        <taxon>Streptophyta</taxon>
        <taxon>Embryophyta</taxon>
        <taxon>Tracheophyta</taxon>
        <taxon>Spermatophyta</taxon>
        <taxon>Magnoliopsida</taxon>
        <taxon>eudicotyledons</taxon>
        <taxon>Gunneridae</taxon>
        <taxon>Pentapetalae</taxon>
        <taxon>rosids</taxon>
        <taxon>fabids</taxon>
        <taxon>Fabales</taxon>
        <taxon>Fabaceae</taxon>
        <taxon>Papilionoideae</taxon>
        <taxon>50 kb inversion clade</taxon>
        <taxon>NPAAA clade</taxon>
        <taxon>Hologalegina</taxon>
        <taxon>IRL clade</taxon>
        <taxon>Trifolieae</taxon>
        <taxon>Trifolium</taxon>
    </lineage>
</organism>
<dbReference type="InterPro" id="IPR000897">
    <property type="entry name" value="SRP54_GTPase_dom"/>
</dbReference>
<dbReference type="GO" id="GO:0006614">
    <property type="term" value="P:SRP-dependent cotranslational protein targeting to membrane"/>
    <property type="evidence" value="ECO:0007669"/>
    <property type="project" value="InterPro"/>
</dbReference>
<evidence type="ECO:0000259" key="4">
    <source>
        <dbReference type="Pfam" id="PF00448"/>
    </source>
</evidence>
<dbReference type="EMBL" id="DF974061">
    <property type="protein sequence ID" value="GAU44659.1"/>
    <property type="molecule type" value="Genomic_DNA"/>
</dbReference>
<evidence type="ECO:0000256" key="2">
    <source>
        <dbReference type="ARBA" id="ARBA00023134"/>
    </source>
</evidence>
<evidence type="ECO:0000313" key="5">
    <source>
        <dbReference type="EMBL" id="GAU44659.1"/>
    </source>
</evidence>